<evidence type="ECO:0000313" key="2">
    <source>
        <dbReference type="Ensembl" id="ENSCRFP00000010544.1"/>
    </source>
</evidence>
<evidence type="ECO:0000313" key="3">
    <source>
        <dbReference type="Proteomes" id="UP000694396"/>
    </source>
</evidence>
<proteinExistence type="predicted"/>
<feature type="compositionally biased region" description="Polar residues" evidence="1">
    <location>
        <begin position="63"/>
        <end position="84"/>
    </location>
</feature>
<evidence type="ECO:0000256" key="1">
    <source>
        <dbReference type="SAM" id="MobiDB-lite"/>
    </source>
</evidence>
<protein>
    <submittedName>
        <fullName evidence="2">Uncharacterized protein</fullName>
    </submittedName>
</protein>
<organism evidence="2 3">
    <name type="scientific">Cyanoderma ruficeps</name>
    <name type="common">rufous-capped babbler</name>
    <dbReference type="NCBI Taxonomy" id="181631"/>
    <lineage>
        <taxon>Eukaryota</taxon>
        <taxon>Metazoa</taxon>
        <taxon>Chordata</taxon>
        <taxon>Craniata</taxon>
        <taxon>Vertebrata</taxon>
        <taxon>Euteleostomi</taxon>
        <taxon>Archelosauria</taxon>
        <taxon>Archosauria</taxon>
        <taxon>Dinosauria</taxon>
        <taxon>Saurischia</taxon>
        <taxon>Theropoda</taxon>
        <taxon>Coelurosauria</taxon>
        <taxon>Aves</taxon>
        <taxon>Neognathae</taxon>
        <taxon>Neoaves</taxon>
        <taxon>Telluraves</taxon>
        <taxon>Australaves</taxon>
        <taxon>Passeriformes</taxon>
        <taxon>Sylvioidea</taxon>
        <taxon>Timaliidae</taxon>
        <taxon>Cyanoderma</taxon>
    </lineage>
</organism>
<dbReference type="Proteomes" id="UP000694396">
    <property type="component" value="Unplaced"/>
</dbReference>
<reference evidence="2" key="2">
    <citation type="submission" date="2025-09" db="UniProtKB">
        <authorList>
            <consortium name="Ensembl"/>
        </authorList>
    </citation>
    <scope>IDENTIFICATION</scope>
</reference>
<dbReference type="Ensembl" id="ENSCRFT00000010921.1">
    <property type="protein sequence ID" value="ENSCRFP00000010544.1"/>
    <property type="gene ID" value="ENSCRFG00000008241.1"/>
</dbReference>
<feature type="region of interest" description="Disordered" evidence="1">
    <location>
        <begin position="19"/>
        <end position="40"/>
    </location>
</feature>
<keyword evidence="3" id="KW-1185">Reference proteome</keyword>
<feature type="region of interest" description="Disordered" evidence="1">
    <location>
        <begin position="58"/>
        <end position="100"/>
    </location>
</feature>
<sequence>MVAAKSFLSPLSCLGAVDTTASPGAGQGFPSRNSGGVDTSPCVSAEGLGKIRRLLDCPGTGTGVHSQVPSHLSTPHDQVGTASLSPYHLSPGPHHQPKRC</sequence>
<dbReference type="AlphaFoldDB" id="A0A8C3XBP0"/>
<reference evidence="2" key="1">
    <citation type="submission" date="2025-08" db="UniProtKB">
        <authorList>
            <consortium name="Ensembl"/>
        </authorList>
    </citation>
    <scope>IDENTIFICATION</scope>
</reference>
<name>A0A8C3XBP0_9PASS</name>
<accession>A0A8C3XBP0</accession>